<gene>
    <name evidence="1" type="ORF">MGSAQ_000644</name>
</gene>
<reference evidence="1" key="1">
    <citation type="submission" date="2013-11" db="EMBL/GenBank/DDBJ databases">
        <title>Microbial diversity, functional groups and degradation webs in Northern and Southern Mediterranean and Red Sea marine crude oil polluted sites.</title>
        <authorList>
            <person name="Daffonchio D."/>
            <person name="Mapelli F."/>
            <person name="Ferrer M."/>
            <person name="Richter M."/>
            <person name="Cherif A."/>
            <person name="Malkawi H.I."/>
            <person name="Yakimov M.M."/>
            <person name="Abdel-Fattah Y.R."/>
            <person name="Blaghen M."/>
            <person name="Golyshin P.N."/>
            <person name="Kalogerakis N."/>
            <person name="Boon N."/>
            <person name="Magagnini M."/>
            <person name="Fava F."/>
        </authorList>
    </citation>
    <scope>NUCLEOTIDE SEQUENCE</scope>
</reference>
<accession>A0A1B6NWR3</accession>
<name>A0A1B6NWR3_9ZZZZ</name>
<comment type="caution">
    <text evidence="1">The sequence shown here is derived from an EMBL/GenBank/DDBJ whole genome shotgun (WGS) entry which is preliminary data.</text>
</comment>
<proteinExistence type="predicted"/>
<organism evidence="1">
    <name type="scientific">marine sediment metagenome</name>
    <dbReference type="NCBI Taxonomy" id="412755"/>
    <lineage>
        <taxon>unclassified sequences</taxon>
        <taxon>metagenomes</taxon>
        <taxon>ecological metagenomes</taxon>
    </lineage>
</organism>
<dbReference type="AlphaFoldDB" id="A0A1B6NWR3"/>
<sequence length="48" mass="5673">MVISRSPILDYAQAKSSMRSSSSVRTMWKIPTIRSLCKRWNLAFLWRI</sequence>
<dbReference type="EMBL" id="AYSL01000296">
    <property type="protein sequence ID" value="KTF07860.1"/>
    <property type="molecule type" value="Genomic_DNA"/>
</dbReference>
<evidence type="ECO:0000313" key="1">
    <source>
        <dbReference type="EMBL" id="KTF07860.1"/>
    </source>
</evidence>
<protein>
    <submittedName>
        <fullName evidence="1">Uncharacterized protein</fullName>
    </submittedName>
</protein>